<evidence type="ECO:0000313" key="4">
    <source>
        <dbReference type="EMBL" id="MBB6391529.1"/>
    </source>
</evidence>
<organism evidence="4 5">
    <name type="scientific">Microbacterium thalassium</name>
    <dbReference type="NCBI Taxonomy" id="362649"/>
    <lineage>
        <taxon>Bacteria</taxon>
        <taxon>Bacillati</taxon>
        <taxon>Actinomycetota</taxon>
        <taxon>Actinomycetes</taxon>
        <taxon>Micrococcales</taxon>
        <taxon>Microbacteriaceae</taxon>
        <taxon>Microbacterium</taxon>
    </lineage>
</organism>
<dbReference type="Gene3D" id="3.40.630.30">
    <property type="match status" value="1"/>
</dbReference>
<dbReference type="AlphaFoldDB" id="A0A7X0FQ65"/>
<sequence>MTVDIRTFQIADTEAVIALWQATGLTRPWNNPHQDIRRKLAVHPELFLVAVDAGEVVGSVMAGYDGHRGWIYYLASDPARRGQGIARALVEEAEERLLDMGCPKVNLMVRPENGVAQGFYESLGYEHFETWATGKRLIAD</sequence>
<comment type="caution">
    <text evidence="4">The sequence shown here is derived from an EMBL/GenBank/DDBJ whole genome shotgun (WGS) entry which is preliminary data.</text>
</comment>
<keyword evidence="4" id="KW-0689">Ribosomal protein</keyword>
<dbReference type="InterPro" id="IPR016181">
    <property type="entry name" value="Acyl_CoA_acyltransferase"/>
</dbReference>
<dbReference type="EMBL" id="JACHML010000001">
    <property type="protein sequence ID" value="MBB6391529.1"/>
    <property type="molecule type" value="Genomic_DNA"/>
</dbReference>
<dbReference type="SUPFAM" id="SSF55729">
    <property type="entry name" value="Acyl-CoA N-acyltransferases (Nat)"/>
    <property type="match status" value="1"/>
</dbReference>
<keyword evidence="4" id="KW-0687">Ribonucleoprotein</keyword>
<dbReference type="GO" id="GO:0005840">
    <property type="term" value="C:ribosome"/>
    <property type="evidence" value="ECO:0007669"/>
    <property type="project" value="UniProtKB-KW"/>
</dbReference>
<name>A0A7X0FQ65_9MICO</name>
<keyword evidence="2" id="KW-0012">Acyltransferase</keyword>
<dbReference type="PROSITE" id="PS51186">
    <property type="entry name" value="GNAT"/>
    <property type="match status" value="1"/>
</dbReference>
<dbReference type="CDD" id="cd04301">
    <property type="entry name" value="NAT_SF"/>
    <property type="match status" value="1"/>
</dbReference>
<accession>A0A7X0FQ65</accession>
<evidence type="ECO:0000313" key="5">
    <source>
        <dbReference type="Proteomes" id="UP000537775"/>
    </source>
</evidence>
<dbReference type="NCBIfam" id="NF002959">
    <property type="entry name" value="PRK03624.1"/>
    <property type="match status" value="1"/>
</dbReference>
<feature type="domain" description="N-acetyltransferase" evidence="3">
    <location>
        <begin position="3"/>
        <end position="140"/>
    </location>
</feature>
<dbReference type="Proteomes" id="UP000537775">
    <property type="component" value="Unassembled WGS sequence"/>
</dbReference>
<reference evidence="4 5" key="1">
    <citation type="submission" date="2020-08" db="EMBL/GenBank/DDBJ databases">
        <title>Sequencing the genomes of 1000 actinobacteria strains.</title>
        <authorList>
            <person name="Klenk H.-P."/>
        </authorList>
    </citation>
    <scope>NUCLEOTIDE SEQUENCE [LARGE SCALE GENOMIC DNA]</scope>
    <source>
        <strain evidence="4 5">DSM 12511</strain>
    </source>
</reference>
<dbReference type="RefSeq" id="WP_184750690.1">
    <property type="nucleotide sequence ID" value="NZ_BAAAJR010000007.1"/>
</dbReference>
<dbReference type="GO" id="GO:0016747">
    <property type="term" value="F:acyltransferase activity, transferring groups other than amino-acyl groups"/>
    <property type="evidence" value="ECO:0007669"/>
    <property type="project" value="InterPro"/>
</dbReference>
<keyword evidence="5" id="KW-1185">Reference proteome</keyword>
<keyword evidence="1" id="KW-0808">Transferase</keyword>
<proteinExistence type="predicted"/>
<protein>
    <submittedName>
        <fullName evidence="4">Ribosomal protein S18 acetylase RimI-like enzyme</fullName>
    </submittedName>
</protein>
<dbReference type="InterPro" id="IPR050832">
    <property type="entry name" value="Bact_Acetyltransf"/>
</dbReference>
<evidence type="ECO:0000256" key="2">
    <source>
        <dbReference type="ARBA" id="ARBA00023315"/>
    </source>
</evidence>
<evidence type="ECO:0000256" key="1">
    <source>
        <dbReference type="ARBA" id="ARBA00022679"/>
    </source>
</evidence>
<gene>
    <name evidence="4" type="ORF">HD594_001842</name>
</gene>
<evidence type="ECO:0000259" key="3">
    <source>
        <dbReference type="PROSITE" id="PS51186"/>
    </source>
</evidence>
<dbReference type="PANTHER" id="PTHR43877">
    <property type="entry name" value="AMINOALKYLPHOSPHONATE N-ACETYLTRANSFERASE-RELATED-RELATED"/>
    <property type="match status" value="1"/>
</dbReference>
<dbReference type="Pfam" id="PF00583">
    <property type="entry name" value="Acetyltransf_1"/>
    <property type="match status" value="1"/>
</dbReference>
<dbReference type="InterPro" id="IPR000182">
    <property type="entry name" value="GNAT_dom"/>
</dbReference>